<evidence type="ECO:0000313" key="1">
    <source>
        <dbReference type="EnsemblPlants" id="AVESA.00010b.r2.2CG0277910.1.CDS"/>
    </source>
</evidence>
<dbReference type="EnsemblPlants" id="AVESA.00010b.r2.2CG0277910.1">
    <property type="protein sequence ID" value="AVESA.00010b.r2.2CG0277910.1.CDS"/>
    <property type="gene ID" value="AVESA.00010b.r2.2CG0277910"/>
</dbReference>
<reference evidence="1" key="2">
    <citation type="submission" date="2025-09" db="UniProtKB">
        <authorList>
            <consortium name="EnsemblPlants"/>
        </authorList>
    </citation>
    <scope>IDENTIFICATION</scope>
</reference>
<evidence type="ECO:0000313" key="2">
    <source>
        <dbReference type="Proteomes" id="UP001732700"/>
    </source>
</evidence>
<proteinExistence type="predicted"/>
<reference evidence="1" key="1">
    <citation type="submission" date="2021-05" db="EMBL/GenBank/DDBJ databases">
        <authorList>
            <person name="Scholz U."/>
            <person name="Mascher M."/>
            <person name="Fiebig A."/>
        </authorList>
    </citation>
    <scope>NUCLEOTIDE SEQUENCE [LARGE SCALE GENOMIC DNA]</scope>
</reference>
<sequence length="572" mass="63656">MPKVNCSNHLGGKEKNKQTNKPKVVFKIPACGNRGLLSTSKTPLLSFGFLSLLRLSFVPKSGARPHHKTTKRVRERRPRHEAARTTMKTRRRSGAVFASICLLLVLPSASSSSSSIPISNFSFPQQRQQQSNIITHLPGFEGSFPFHLQTGYVEVDESNGVRLFYYFIRSERNPAEDPLMLWLTGGPGCSVLTGLVYEIGPLSFDRHTDVDGLPKLRYKPDSWTKMSNVIFLDSPVGTGFSYSVTEQGYESSDTKAVTQFGIFLKKWFDEHPEFLSNPFYVAGDSYAGLIVPAIALEIAKGKEDANGSPLNLKGYLVGNPVTDGNFDNPAKVPFAHGMGLISDEIYQAYKESCSAEQNREEQCTSSLDVIDECVKDICPNHILEPLCTFASPHRYNLKLSSGAREMLRLQDYTATAGLQLSEISTECRTAGYLMSRTWANSDIVREALGIHKGTVSSWLRCNYDILYTSDIRSSVKHHLDVSTRGYRSLVYSGDHDMVIPSIGTQAWIRSLNFSVVSEWRPWYVDAQVAGYTRSYSNNLTFATVKGGGHTAPEFMPKQCLAMFARWVSGEPL</sequence>
<accession>A0ACD5UMH7</accession>
<protein>
    <submittedName>
        <fullName evidence="1">Uncharacterized protein</fullName>
    </submittedName>
</protein>
<dbReference type="Proteomes" id="UP001732700">
    <property type="component" value="Chromosome 2C"/>
</dbReference>
<keyword evidence="2" id="KW-1185">Reference proteome</keyword>
<name>A0ACD5UMH7_AVESA</name>
<organism evidence="1 2">
    <name type="scientific">Avena sativa</name>
    <name type="common">Oat</name>
    <dbReference type="NCBI Taxonomy" id="4498"/>
    <lineage>
        <taxon>Eukaryota</taxon>
        <taxon>Viridiplantae</taxon>
        <taxon>Streptophyta</taxon>
        <taxon>Embryophyta</taxon>
        <taxon>Tracheophyta</taxon>
        <taxon>Spermatophyta</taxon>
        <taxon>Magnoliopsida</taxon>
        <taxon>Liliopsida</taxon>
        <taxon>Poales</taxon>
        <taxon>Poaceae</taxon>
        <taxon>BOP clade</taxon>
        <taxon>Pooideae</taxon>
        <taxon>Poodae</taxon>
        <taxon>Poeae</taxon>
        <taxon>Poeae Chloroplast Group 1 (Aveneae type)</taxon>
        <taxon>Aveninae</taxon>
        <taxon>Avena</taxon>
    </lineage>
</organism>